<gene>
    <name evidence="1" type="ORF">LIER_01509</name>
</gene>
<dbReference type="Proteomes" id="UP001454036">
    <property type="component" value="Unassembled WGS sequence"/>
</dbReference>
<protein>
    <submittedName>
        <fullName evidence="1">Uncharacterized protein</fullName>
    </submittedName>
</protein>
<accession>A0AAV3NLN1</accession>
<sequence length="138" mass="15789">MHWEAYHNIKNKGVISFASIAPFDDDQVQIHYTALWKQYGHVIDYVNFQFYAYDKGTSVSQFIKYFDTQSSNYEGGKVLPSFATDGSRGLPQENRFFTACNQLKSQGKLHGRFVCDAEDSMSKGFRYEKRSQALLASA</sequence>
<keyword evidence="2" id="KW-1185">Reference proteome</keyword>
<dbReference type="AlphaFoldDB" id="A0AAV3NLN1"/>
<organism evidence="1 2">
    <name type="scientific">Lithospermum erythrorhizon</name>
    <name type="common">Purple gromwell</name>
    <name type="synonym">Lithospermum officinale var. erythrorhizon</name>
    <dbReference type="NCBI Taxonomy" id="34254"/>
    <lineage>
        <taxon>Eukaryota</taxon>
        <taxon>Viridiplantae</taxon>
        <taxon>Streptophyta</taxon>
        <taxon>Embryophyta</taxon>
        <taxon>Tracheophyta</taxon>
        <taxon>Spermatophyta</taxon>
        <taxon>Magnoliopsida</taxon>
        <taxon>eudicotyledons</taxon>
        <taxon>Gunneridae</taxon>
        <taxon>Pentapetalae</taxon>
        <taxon>asterids</taxon>
        <taxon>lamiids</taxon>
        <taxon>Boraginales</taxon>
        <taxon>Boraginaceae</taxon>
        <taxon>Boraginoideae</taxon>
        <taxon>Lithospermeae</taxon>
        <taxon>Lithospermum</taxon>
    </lineage>
</organism>
<dbReference type="EMBL" id="BAABME010000146">
    <property type="protein sequence ID" value="GAA0140089.1"/>
    <property type="molecule type" value="Genomic_DNA"/>
</dbReference>
<dbReference type="SUPFAM" id="SSF51445">
    <property type="entry name" value="(Trans)glycosidases"/>
    <property type="match status" value="1"/>
</dbReference>
<dbReference type="Gene3D" id="3.20.20.80">
    <property type="entry name" value="Glycosidases"/>
    <property type="match status" value="1"/>
</dbReference>
<dbReference type="PANTHER" id="PTHR46476:SF13">
    <property type="entry name" value="2, PUTATIVE, EXPRESSED-RELATED"/>
    <property type="match status" value="1"/>
</dbReference>
<comment type="caution">
    <text evidence="1">The sequence shown here is derived from an EMBL/GenBank/DDBJ whole genome shotgun (WGS) entry which is preliminary data.</text>
</comment>
<reference evidence="1 2" key="1">
    <citation type="submission" date="2024-01" db="EMBL/GenBank/DDBJ databases">
        <title>The complete chloroplast genome sequence of Lithospermum erythrorhizon: insights into the phylogenetic relationship among Boraginaceae species and the maternal lineages of purple gromwells.</title>
        <authorList>
            <person name="Okada T."/>
            <person name="Watanabe K."/>
        </authorList>
    </citation>
    <scope>NUCLEOTIDE SEQUENCE [LARGE SCALE GENOMIC DNA]</scope>
</reference>
<proteinExistence type="predicted"/>
<dbReference type="PANTHER" id="PTHR46476">
    <property type="entry name" value="CHITINASE 2-LIKE"/>
    <property type="match status" value="1"/>
</dbReference>
<dbReference type="InterPro" id="IPR017853">
    <property type="entry name" value="GH"/>
</dbReference>
<name>A0AAV3NLN1_LITER</name>
<evidence type="ECO:0000313" key="2">
    <source>
        <dbReference type="Proteomes" id="UP001454036"/>
    </source>
</evidence>
<evidence type="ECO:0000313" key="1">
    <source>
        <dbReference type="EMBL" id="GAA0140089.1"/>
    </source>
</evidence>